<dbReference type="GeneID" id="15806221"/>
<protein>
    <submittedName>
        <fullName evidence="2">Uncharacterized protein</fullName>
    </submittedName>
</protein>
<evidence type="ECO:0000313" key="3">
    <source>
        <dbReference type="Proteomes" id="UP000031512"/>
    </source>
</evidence>
<accession>L0AY13</accession>
<reference evidence="2 3" key="1">
    <citation type="journal article" date="2012" name="BMC Genomics">
        <title>Comparative genomic analysis and phylogenetic position of Theileria equi.</title>
        <authorList>
            <person name="Kappmeyer L.S."/>
            <person name="Thiagarajan M."/>
            <person name="Herndon D.R."/>
            <person name="Ramsay J.D."/>
            <person name="Caler E."/>
            <person name="Djikeng A."/>
            <person name="Gillespie J.J."/>
            <person name="Lau A.O."/>
            <person name="Roalson E.H."/>
            <person name="Silva J.C."/>
            <person name="Silva M.G."/>
            <person name="Suarez C.E."/>
            <person name="Ueti M.W."/>
            <person name="Nene V.M."/>
            <person name="Mealey R.H."/>
            <person name="Knowles D.P."/>
            <person name="Brayton K.A."/>
        </authorList>
    </citation>
    <scope>NUCLEOTIDE SEQUENCE [LARGE SCALE GENOMIC DNA]</scope>
    <source>
        <strain evidence="2 3">WA</strain>
    </source>
</reference>
<feature type="region of interest" description="Disordered" evidence="1">
    <location>
        <begin position="588"/>
        <end position="611"/>
    </location>
</feature>
<dbReference type="AlphaFoldDB" id="L0AY13"/>
<dbReference type="EMBL" id="CP001669">
    <property type="protein sequence ID" value="AFZ79804.1"/>
    <property type="molecule type" value="Genomic_DNA"/>
</dbReference>
<evidence type="ECO:0000256" key="1">
    <source>
        <dbReference type="SAM" id="MobiDB-lite"/>
    </source>
</evidence>
<dbReference type="KEGG" id="beq:BEWA_026530"/>
<proteinExistence type="predicted"/>
<keyword evidence="3" id="KW-1185">Reference proteome</keyword>
<name>L0AY13_THEEQ</name>
<evidence type="ECO:0000313" key="2">
    <source>
        <dbReference type="EMBL" id="AFZ79804.1"/>
    </source>
</evidence>
<dbReference type="RefSeq" id="XP_004829470.1">
    <property type="nucleotide sequence ID" value="XM_004829413.1"/>
</dbReference>
<gene>
    <name evidence="2" type="ORF">BEWA_026530</name>
</gene>
<sequence length="665" mass="74291">MGAGKTCIEGKHVEIDISNTGYNGNYQDDCKNTIKLEKRDQIPGLNGYKKYTHSFPSSCSIRGIKHHRVRQKGFSLTDGSDYNKKVTVYYLRYDEGNLVPLIVGLEKSTGSDNYYYHERTSPLSTSNQWIDKDNLEVNQESDLSPKLATISTQLKQFVVLNLGQTNGNYYANGNPSQAPAINGTLKIEVTESEKIHDCYKKFTHSLETKDSFRVLSTKISRNNIPFNPPVYGTLCSEVFVYYWTGDTYYSQPLLIQLGEEGKYYTTNSDGNNWTKSEEPNDGDLKKKLDKLNCEKNKAHQIDISETSGSRSTTYNCPSCSLKLITVINYDTNDVSTDYSYYLHYASNSFSRFKDGQTEQSGIAFTAITSTVFVYHYPKGDYGIPLLIYLLGSASGWYQRESLGSTAWKPVIGDKPGHPSEHTSSDPKIVKLLKDILPTVTIDVGKTNTQTGYEDPGPPGGQKKEQIKVERQDLEEGYTSFAHTVQGKYDFILGEVKHCDDTTLSEISSFIIKSVTAYYYAKGGFTYENLLLVGFEKRSSSSDNYEYYIRGDEDKDGTSWKLDRQQASKLDVPKLTQELAKIKERLEKKKSKGKEAGGLSGPGDGIRPSSVTDSTQRFFQQILDTIRSKPAEIGGGVGGTIGTGLVGFGTWKLWSKIMSCLITKAI</sequence>
<dbReference type="Proteomes" id="UP000031512">
    <property type="component" value="Chromosome 1"/>
</dbReference>
<dbReference type="VEuPathDB" id="PiroplasmaDB:BEWA_026530"/>
<organism evidence="2 3">
    <name type="scientific">Theileria equi strain WA</name>
    <dbReference type="NCBI Taxonomy" id="1537102"/>
    <lineage>
        <taxon>Eukaryota</taxon>
        <taxon>Sar</taxon>
        <taxon>Alveolata</taxon>
        <taxon>Apicomplexa</taxon>
        <taxon>Aconoidasida</taxon>
        <taxon>Piroplasmida</taxon>
        <taxon>Theileriidae</taxon>
        <taxon>Theileria</taxon>
    </lineage>
</organism>